<name>A0A1U7XJW9_NICSY</name>
<gene>
    <name evidence="2" type="primary">LOC104239425</name>
</gene>
<keyword evidence="1" id="KW-1185">Reference proteome</keyword>
<protein>
    <submittedName>
        <fullName evidence="2">Mucin-2-like</fullName>
    </submittedName>
</protein>
<dbReference type="AlphaFoldDB" id="A0A1U7XJW9"/>
<sequence>MSNSSVFYSKDAVFHEHIFPYSSSSSHSLSTVLPSPFVDIPSSLPDIPSHPATSPAIPPSIAIPLSTFTLPISPPSLTCSSTTTHAAPLLRKSTRTITQPAYLKDYVCSFANSNPSTSTLYKIFPSEAHMHEPQFYQQAASHPAWQEAMLKEFNALEANQSWDIIPLPPHKKAIPCK</sequence>
<evidence type="ECO:0000313" key="1">
    <source>
        <dbReference type="Proteomes" id="UP000189701"/>
    </source>
</evidence>
<reference evidence="2" key="2">
    <citation type="submission" date="2025-08" db="UniProtKB">
        <authorList>
            <consortium name="RefSeq"/>
        </authorList>
    </citation>
    <scope>IDENTIFICATION</scope>
    <source>
        <tissue evidence="2">Leaf</tissue>
    </source>
</reference>
<dbReference type="Proteomes" id="UP000189701">
    <property type="component" value="Unplaced"/>
</dbReference>
<organism evidence="1 2">
    <name type="scientific">Nicotiana sylvestris</name>
    <name type="common">Wood tobacco</name>
    <name type="synonym">South American tobacco</name>
    <dbReference type="NCBI Taxonomy" id="4096"/>
    <lineage>
        <taxon>Eukaryota</taxon>
        <taxon>Viridiplantae</taxon>
        <taxon>Streptophyta</taxon>
        <taxon>Embryophyta</taxon>
        <taxon>Tracheophyta</taxon>
        <taxon>Spermatophyta</taxon>
        <taxon>Magnoliopsida</taxon>
        <taxon>eudicotyledons</taxon>
        <taxon>Gunneridae</taxon>
        <taxon>Pentapetalae</taxon>
        <taxon>asterids</taxon>
        <taxon>lamiids</taxon>
        <taxon>Solanales</taxon>
        <taxon>Solanaceae</taxon>
        <taxon>Nicotianoideae</taxon>
        <taxon>Nicotianeae</taxon>
        <taxon>Nicotiana</taxon>
    </lineage>
</organism>
<proteinExistence type="predicted"/>
<dbReference type="RefSeq" id="XP_009792352.1">
    <property type="nucleotide sequence ID" value="XM_009794050.1"/>
</dbReference>
<accession>A0A1U7XJW9</accession>
<dbReference type="eggNOG" id="KOG0017">
    <property type="taxonomic scope" value="Eukaryota"/>
</dbReference>
<evidence type="ECO:0000313" key="2">
    <source>
        <dbReference type="RefSeq" id="XP_009792352.1"/>
    </source>
</evidence>
<reference evidence="1" key="1">
    <citation type="journal article" date="2013" name="Genome Biol.">
        <title>Reference genomes and transcriptomes of Nicotiana sylvestris and Nicotiana tomentosiformis.</title>
        <authorList>
            <person name="Sierro N."/>
            <person name="Battey J.N."/>
            <person name="Ouadi S."/>
            <person name="Bovet L."/>
            <person name="Goepfert S."/>
            <person name="Bakaher N."/>
            <person name="Peitsch M.C."/>
            <person name="Ivanov N.V."/>
        </authorList>
    </citation>
    <scope>NUCLEOTIDE SEQUENCE [LARGE SCALE GENOMIC DNA]</scope>
</reference>